<comment type="caution">
    <text evidence="3">The sequence shown here is derived from an EMBL/GenBank/DDBJ whole genome shotgun (WGS) entry which is preliminary data.</text>
</comment>
<sequence>MIRDVVKIDEDKCNGCGVCIPSCHEGALQIIDGKARLISDLMCDGLGACLNHCPQDAMTIEKREAEPYDEIKVMEIMVDKGINTVVAHLKHLKEHNEITFLKQAVNWLKENESQLSFKVDDVIRQVHKPQVSVMQQGHAGGGCPGSAARSIERPSAAPVASEGNGDAPSELRQWPVQMHLVNPMAPYFRDSDMVLAADCVAFAMGNFHSKFLKGRSVGIACPKLDNNQEVYVDKLVQMIDQAKINTMTVAIMQVPCCGGLLQQAKMAVEKASRKIPLKLAMISIEGEILKEEWV</sequence>
<evidence type="ECO:0000256" key="1">
    <source>
        <dbReference type="SAM" id="MobiDB-lite"/>
    </source>
</evidence>
<feature type="region of interest" description="Disordered" evidence="1">
    <location>
        <begin position="134"/>
        <end position="168"/>
    </location>
</feature>
<keyword evidence="4" id="KW-1185">Reference proteome</keyword>
<dbReference type="Pfam" id="PF13237">
    <property type="entry name" value="Fer4_10"/>
    <property type="match status" value="1"/>
</dbReference>
<reference evidence="3 4" key="1">
    <citation type="submission" date="2021-01" db="EMBL/GenBank/DDBJ databases">
        <title>Carboxyliciviraga sp.nov., isolated from coastal sediments.</title>
        <authorList>
            <person name="Lu D."/>
            <person name="Zhang T."/>
        </authorList>
    </citation>
    <scope>NUCLEOTIDE SEQUENCE [LARGE SCALE GENOMIC DNA]</scope>
    <source>
        <strain evidence="3 4">N1Y132</strain>
    </source>
</reference>
<dbReference type="Gene3D" id="3.30.70.20">
    <property type="match status" value="1"/>
</dbReference>
<gene>
    <name evidence="3" type="ORF">JIV24_10835</name>
</gene>
<proteinExistence type="predicted"/>
<name>A0ABS1HJI8_9BACT</name>
<dbReference type="EMBL" id="JAENRR010000022">
    <property type="protein sequence ID" value="MBK3517827.1"/>
    <property type="molecule type" value="Genomic_DNA"/>
</dbReference>
<protein>
    <submittedName>
        <fullName evidence="3">4Fe-4S binding protein</fullName>
    </submittedName>
</protein>
<dbReference type="PANTHER" id="PTHR42895">
    <property type="entry name" value="IRON-SULFUR CLUSTER-BINDING PROTEIN-RELATED"/>
    <property type="match status" value="1"/>
</dbReference>
<dbReference type="InterPro" id="IPR052911">
    <property type="entry name" value="Corrinoid_activation_enz"/>
</dbReference>
<feature type="domain" description="4Fe-4S ferredoxin-type" evidence="2">
    <location>
        <begin position="4"/>
        <end position="33"/>
    </location>
</feature>
<dbReference type="RefSeq" id="WP_200465067.1">
    <property type="nucleotide sequence ID" value="NZ_JAENRR010000022.1"/>
</dbReference>
<evidence type="ECO:0000313" key="3">
    <source>
        <dbReference type="EMBL" id="MBK3517827.1"/>
    </source>
</evidence>
<dbReference type="SUPFAM" id="SSF54862">
    <property type="entry name" value="4Fe-4S ferredoxins"/>
    <property type="match status" value="1"/>
</dbReference>
<dbReference type="Proteomes" id="UP000605676">
    <property type="component" value="Unassembled WGS sequence"/>
</dbReference>
<evidence type="ECO:0000259" key="2">
    <source>
        <dbReference type="PROSITE" id="PS51379"/>
    </source>
</evidence>
<dbReference type="PROSITE" id="PS51379">
    <property type="entry name" value="4FE4S_FER_2"/>
    <property type="match status" value="2"/>
</dbReference>
<accession>A0ABS1HJI8</accession>
<organism evidence="3 4">
    <name type="scientific">Carboxylicivirga marina</name>
    <dbReference type="NCBI Taxonomy" id="2800988"/>
    <lineage>
        <taxon>Bacteria</taxon>
        <taxon>Pseudomonadati</taxon>
        <taxon>Bacteroidota</taxon>
        <taxon>Bacteroidia</taxon>
        <taxon>Marinilabiliales</taxon>
        <taxon>Marinilabiliaceae</taxon>
        <taxon>Carboxylicivirga</taxon>
    </lineage>
</organism>
<dbReference type="InterPro" id="IPR017896">
    <property type="entry name" value="4Fe4S_Fe-S-bd"/>
</dbReference>
<feature type="domain" description="4Fe-4S ferredoxin-type" evidence="2">
    <location>
        <begin position="34"/>
        <end position="63"/>
    </location>
</feature>
<dbReference type="PANTHER" id="PTHR42895:SF1">
    <property type="entry name" value="IRON-SULFUR CLUSTER PROTEIN"/>
    <property type="match status" value="1"/>
</dbReference>
<evidence type="ECO:0000313" key="4">
    <source>
        <dbReference type="Proteomes" id="UP000605676"/>
    </source>
</evidence>